<name>A0ABP1I7E7_9EUKA</name>
<dbReference type="EMBL" id="CAXDID020000062">
    <property type="protein sequence ID" value="CAL6010977.1"/>
    <property type="molecule type" value="Genomic_DNA"/>
</dbReference>
<keyword evidence="2" id="KW-1185">Reference proteome</keyword>
<gene>
    <name evidence="1" type="ORF">HINF_LOCUS22355</name>
</gene>
<evidence type="ECO:0000313" key="2">
    <source>
        <dbReference type="Proteomes" id="UP001642409"/>
    </source>
</evidence>
<accession>A0ABP1I7E7</accession>
<organism evidence="1 2">
    <name type="scientific">Hexamita inflata</name>
    <dbReference type="NCBI Taxonomy" id="28002"/>
    <lineage>
        <taxon>Eukaryota</taxon>
        <taxon>Metamonada</taxon>
        <taxon>Diplomonadida</taxon>
        <taxon>Hexamitidae</taxon>
        <taxon>Hexamitinae</taxon>
        <taxon>Hexamita</taxon>
    </lineage>
</organism>
<dbReference type="Proteomes" id="UP001642409">
    <property type="component" value="Unassembled WGS sequence"/>
</dbReference>
<evidence type="ECO:0000313" key="1">
    <source>
        <dbReference type="EMBL" id="CAL6010977.1"/>
    </source>
</evidence>
<protein>
    <submittedName>
        <fullName evidence="1">Hypothetical_protein</fullName>
    </submittedName>
</protein>
<sequence length="123" mass="14529">MPPPSFLNQWNIQSTQSFSKNNRIFMTIQRYEAVRTLQQQQLLLQHQFLFVAVSWYKGLMLQAGKDPSFPLLLNRMQFQSIICSKKNPDRVREVSLKQFLNAFLSQADKIMLEDSNFEKRSKI</sequence>
<proteinExistence type="predicted"/>
<comment type="caution">
    <text evidence="1">The sequence shown here is derived from an EMBL/GenBank/DDBJ whole genome shotgun (WGS) entry which is preliminary data.</text>
</comment>
<reference evidence="1 2" key="1">
    <citation type="submission" date="2024-07" db="EMBL/GenBank/DDBJ databases">
        <authorList>
            <person name="Akdeniz Z."/>
        </authorList>
    </citation>
    <scope>NUCLEOTIDE SEQUENCE [LARGE SCALE GENOMIC DNA]</scope>
</reference>